<dbReference type="EMBL" id="CAUYUJ010015561">
    <property type="protein sequence ID" value="CAK0855532.1"/>
    <property type="molecule type" value="Genomic_DNA"/>
</dbReference>
<accession>A0ABN9U8Q0</accession>
<name>A0ABN9U8Q0_9DINO</name>
<dbReference type="Proteomes" id="UP001189429">
    <property type="component" value="Unassembled WGS sequence"/>
</dbReference>
<evidence type="ECO:0000313" key="1">
    <source>
        <dbReference type="EMBL" id="CAK0855532.1"/>
    </source>
</evidence>
<comment type="caution">
    <text evidence="1">The sequence shown here is derived from an EMBL/GenBank/DDBJ whole genome shotgun (WGS) entry which is preliminary data.</text>
</comment>
<sequence>GRATLAQRCCPARVAESVAQLGPLPGDLQLWAALRELQVAAPWRRGGRWGPGFVIPVIAIFQARSCQGPKFCSGELDFGFEKPCVDPIHRDRRRHAALVLRLLDVRAIDLVGDPSEVIGEIGFFSVSKKCGRQRLAGDAQPAIFWFGAPAGARQATGAAVELPDRANLWIASADIADAFYN</sequence>
<gene>
    <name evidence="1" type="ORF">PCOR1329_LOCUS46250</name>
</gene>
<feature type="non-terminal residue" evidence="1">
    <location>
        <position position="181"/>
    </location>
</feature>
<proteinExistence type="predicted"/>
<reference evidence="1" key="1">
    <citation type="submission" date="2023-10" db="EMBL/GenBank/DDBJ databases">
        <authorList>
            <person name="Chen Y."/>
            <person name="Shah S."/>
            <person name="Dougan E. K."/>
            <person name="Thang M."/>
            <person name="Chan C."/>
        </authorList>
    </citation>
    <scope>NUCLEOTIDE SEQUENCE [LARGE SCALE GENOMIC DNA]</scope>
</reference>
<evidence type="ECO:0000313" key="2">
    <source>
        <dbReference type="Proteomes" id="UP001189429"/>
    </source>
</evidence>
<organism evidence="1 2">
    <name type="scientific">Prorocentrum cordatum</name>
    <dbReference type="NCBI Taxonomy" id="2364126"/>
    <lineage>
        <taxon>Eukaryota</taxon>
        <taxon>Sar</taxon>
        <taxon>Alveolata</taxon>
        <taxon>Dinophyceae</taxon>
        <taxon>Prorocentrales</taxon>
        <taxon>Prorocentraceae</taxon>
        <taxon>Prorocentrum</taxon>
    </lineage>
</organism>
<feature type="non-terminal residue" evidence="1">
    <location>
        <position position="1"/>
    </location>
</feature>
<keyword evidence="2" id="KW-1185">Reference proteome</keyword>
<protein>
    <submittedName>
        <fullName evidence="1">Uncharacterized protein</fullName>
    </submittedName>
</protein>